<accession>A0A7Y9XBZ6</accession>
<reference evidence="3 4" key="1">
    <citation type="submission" date="2020-07" db="EMBL/GenBank/DDBJ databases">
        <title>Sequencing the genomes of 1000 actinobacteria strains.</title>
        <authorList>
            <person name="Klenk H.-P."/>
        </authorList>
    </citation>
    <scope>NUCLEOTIDE SEQUENCE [LARGE SCALE GENOMIC DNA]</scope>
    <source>
        <strain evidence="3 4">DSM 45278</strain>
    </source>
</reference>
<name>A0A7Y9XBZ6_9ACTN</name>
<feature type="transmembrane region" description="Helical" evidence="1">
    <location>
        <begin position="310"/>
        <end position="327"/>
    </location>
</feature>
<comment type="caution">
    <text evidence="3">The sequence shown here is derived from an EMBL/GenBank/DDBJ whole genome shotgun (WGS) entry which is preliminary data.</text>
</comment>
<dbReference type="EMBL" id="JACCHL010000001">
    <property type="protein sequence ID" value="NYH53002.1"/>
    <property type="molecule type" value="Genomic_DNA"/>
</dbReference>
<feature type="domain" description="DUF418" evidence="2">
    <location>
        <begin position="221"/>
        <end position="375"/>
    </location>
</feature>
<gene>
    <name evidence="3" type="ORF">HNR06_002591</name>
</gene>
<evidence type="ECO:0000256" key="1">
    <source>
        <dbReference type="SAM" id="Phobius"/>
    </source>
</evidence>
<dbReference type="Pfam" id="PF04235">
    <property type="entry name" value="DUF418"/>
    <property type="match status" value="1"/>
</dbReference>
<feature type="transmembrane region" description="Helical" evidence="1">
    <location>
        <begin position="339"/>
        <end position="358"/>
    </location>
</feature>
<protein>
    <submittedName>
        <fullName evidence="3">Putative membrane protein YeiB</fullName>
    </submittedName>
</protein>
<sequence length="381" mass="39570">MTGSAGRLLVPDLARGTMLLLIAAANAHYWFRQDPNASETSENLVSDLLHLLVDGRAYPIFALLLGFGLARIAHGSVQASLAAGLDRKQAEQRATTLLRGRGLWLLAFGAVHALVFVQDILGTYGLITVLIAGIVAARRRRAALLLAALGCALSTSFLAAAGPEAVLARSHGLAAQALFDEHLAGVAANLALWTVTAPATALTSMALPSALLGAWLAGRGLIEQPHRYRRELAGVVLLGLAVPTVVFPMLWEGAGGTGVLARVLIAWHQGLAGLLAGTALLALVALVASHRVAGTGVLGRALAATGKRSLSAYLSQTALLALAAGALRVRGVEALASVWQLTVAAVIWSVSVLVCSLMERRGVRGPAEQALRRLVATGVRR</sequence>
<feature type="transmembrane region" description="Helical" evidence="1">
    <location>
        <begin position="271"/>
        <end position="289"/>
    </location>
</feature>
<feature type="transmembrane region" description="Helical" evidence="1">
    <location>
        <begin position="121"/>
        <end position="137"/>
    </location>
</feature>
<evidence type="ECO:0000259" key="2">
    <source>
        <dbReference type="Pfam" id="PF04235"/>
    </source>
</evidence>
<feature type="transmembrane region" description="Helical" evidence="1">
    <location>
        <begin position="232"/>
        <end position="251"/>
    </location>
</feature>
<feature type="transmembrane region" description="Helical" evidence="1">
    <location>
        <begin position="98"/>
        <end position="115"/>
    </location>
</feature>
<dbReference type="Proteomes" id="UP000584931">
    <property type="component" value="Unassembled WGS sequence"/>
</dbReference>
<dbReference type="PANTHER" id="PTHR30590">
    <property type="entry name" value="INNER MEMBRANE PROTEIN"/>
    <property type="match status" value="1"/>
</dbReference>
<keyword evidence="1" id="KW-1133">Transmembrane helix</keyword>
<dbReference type="InterPro" id="IPR007349">
    <property type="entry name" value="DUF418"/>
</dbReference>
<proteinExistence type="predicted"/>
<dbReference type="AlphaFoldDB" id="A0A7Y9XBZ6"/>
<organism evidence="3 4">
    <name type="scientific">Nocardiopsis sinuspersici</name>
    <dbReference type="NCBI Taxonomy" id="501010"/>
    <lineage>
        <taxon>Bacteria</taxon>
        <taxon>Bacillati</taxon>
        <taxon>Actinomycetota</taxon>
        <taxon>Actinomycetes</taxon>
        <taxon>Streptosporangiales</taxon>
        <taxon>Nocardiopsidaceae</taxon>
        <taxon>Nocardiopsis</taxon>
    </lineage>
</organism>
<dbReference type="PANTHER" id="PTHR30590:SF2">
    <property type="entry name" value="INNER MEMBRANE PROTEIN"/>
    <property type="match status" value="1"/>
</dbReference>
<feature type="transmembrane region" description="Helical" evidence="1">
    <location>
        <begin position="144"/>
        <end position="162"/>
    </location>
</feature>
<evidence type="ECO:0000313" key="3">
    <source>
        <dbReference type="EMBL" id="NYH53002.1"/>
    </source>
</evidence>
<keyword evidence="1" id="KW-0812">Transmembrane</keyword>
<keyword evidence="1" id="KW-0472">Membrane</keyword>
<evidence type="ECO:0000313" key="4">
    <source>
        <dbReference type="Proteomes" id="UP000584931"/>
    </source>
</evidence>
<dbReference type="RefSeq" id="WP_237683368.1">
    <property type="nucleotide sequence ID" value="NZ_JACCHL010000001.1"/>
</dbReference>
<feature type="transmembrane region" description="Helical" evidence="1">
    <location>
        <begin position="190"/>
        <end position="212"/>
    </location>
</feature>
<dbReference type="InterPro" id="IPR052529">
    <property type="entry name" value="Bact_Transport_Assoc"/>
</dbReference>